<dbReference type="Pfam" id="PF13424">
    <property type="entry name" value="TPR_12"/>
    <property type="match status" value="3"/>
</dbReference>
<dbReference type="PANTHER" id="PTHR46082">
    <property type="entry name" value="ATP/GTP-BINDING PROTEIN-RELATED"/>
    <property type="match status" value="1"/>
</dbReference>
<dbReference type="EMBL" id="BPPX01000048">
    <property type="protein sequence ID" value="GJC90047.1"/>
    <property type="molecule type" value="Genomic_DNA"/>
</dbReference>
<dbReference type="Pfam" id="PF13174">
    <property type="entry name" value="TPR_6"/>
    <property type="match status" value="1"/>
</dbReference>
<sequence>MEEKDSGYESSTSSITALPEDDEWADYGEENPPIATPEKYRIRFAGRFASFWFPYVIIKMVEAIAGEDVAWLLAGSLRNLQPGFTRVYFKLFQTYDDLPTLLAETVFLRLSWGDLSTSPPAFVELHDASMMPRLREWRQRQRLVVRGLFDDVYETREEGRFEAAADLGRDLLAKCRMVYGNDSEETNGASYDLGLTYVNQGELQKAKTIFEEVVDKFRNEIHLTKAKAALAATCSKLGDLDEAMKIEKEVLERIQQTHDKDDLETITAMQNLSVTLERRGRLEEAFTLQSEVLELTVTNFGRDNLETAQIMTLLACTLGRFDMEDVAEELHRSVLKIRQQRLSDEHPSTIAALQNVATALLGQGLFEEAEKTLRKVIQMNAQVLGEKHCETIMAKHNLGVALLRSKKELDEAAELLSMAVQQHGECYGRNHFATLTTRVFFAQTLEAQGKTEKALESHMATWNDCRLALGDEHYYTLRITTDLIEMLERHGKLDETVAVKLEAGMPSVLPDEDSSRGKSPDLQKRVLDVLRRSLGDTHNATTAAMHRLAHTYFRQGNLAHAYTMSKEVVNNWKPQLGKEDFLKIKAIDFIGLALFVNDKLAEAAAIQEDLLHITQQIYGDQHPETMIANSRLATTRLQQGEWKDAATMFAQVLNSYECEFGQHDLRTITIRVNLSEALRSQGRNDEAKDLLKGLMEILPDLVDDDDVAGVAKYIENMLDGGIREVGQVTKHPSVMVFQSGIGYIEMREGMATVRQRLTGS</sequence>
<proteinExistence type="predicted"/>
<accession>A0AA37H174</accession>
<evidence type="ECO:0000256" key="1">
    <source>
        <dbReference type="SAM" id="MobiDB-lite"/>
    </source>
</evidence>
<protein>
    <submittedName>
        <fullName evidence="2">Kinesin light chain</fullName>
    </submittedName>
</protein>
<organism evidence="2 3">
    <name type="scientific">Colletotrichum liriopes</name>
    <dbReference type="NCBI Taxonomy" id="708192"/>
    <lineage>
        <taxon>Eukaryota</taxon>
        <taxon>Fungi</taxon>
        <taxon>Dikarya</taxon>
        <taxon>Ascomycota</taxon>
        <taxon>Pezizomycotina</taxon>
        <taxon>Sordariomycetes</taxon>
        <taxon>Hypocreomycetidae</taxon>
        <taxon>Glomerellales</taxon>
        <taxon>Glomerellaceae</taxon>
        <taxon>Colletotrichum</taxon>
        <taxon>Colletotrichum spaethianum species complex</taxon>
    </lineage>
</organism>
<dbReference type="InterPro" id="IPR011990">
    <property type="entry name" value="TPR-like_helical_dom_sf"/>
</dbReference>
<evidence type="ECO:0000313" key="2">
    <source>
        <dbReference type="EMBL" id="GJC90047.1"/>
    </source>
</evidence>
<dbReference type="Pfam" id="PF13374">
    <property type="entry name" value="TPR_10"/>
    <property type="match status" value="2"/>
</dbReference>
<dbReference type="SUPFAM" id="SSF48452">
    <property type="entry name" value="TPR-like"/>
    <property type="match status" value="3"/>
</dbReference>
<evidence type="ECO:0000313" key="3">
    <source>
        <dbReference type="Proteomes" id="UP001055172"/>
    </source>
</evidence>
<dbReference type="InterPro" id="IPR019734">
    <property type="entry name" value="TPR_rpt"/>
</dbReference>
<feature type="region of interest" description="Disordered" evidence="1">
    <location>
        <begin position="1"/>
        <end position="30"/>
    </location>
</feature>
<dbReference type="Proteomes" id="UP001055172">
    <property type="component" value="Unassembled WGS sequence"/>
</dbReference>
<reference evidence="2 3" key="1">
    <citation type="submission" date="2021-07" db="EMBL/GenBank/DDBJ databases">
        <title>Genome data of Colletotrichum spaethianum.</title>
        <authorList>
            <person name="Utami Y.D."/>
            <person name="Hiruma K."/>
        </authorList>
    </citation>
    <scope>NUCLEOTIDE SEQUENCE [LARGE SCALE GENOMIC DNA]</scope>
    <source>
        <strain evidence="2 3">MAFF 242679</strain>
    </source>
</reference>
<dbReference type="Gene3D" id="1.25.40.10">
    <property type="entry name" value="Tetratricopeptide repeat domain"/>
    <property type="match status" value="3"/>
</dbReference>
<gene>
    <name evidence="2" type="ORF">ColLi_12885</name>
</gene>
<keyword evidence="3" id="KW-1185">Reference proteome</keyword>
<comment type="caution">
    <text evidence="2">The sequence shown here is derived from an EMBL/GenBank/DDBJ whole genome shotgun (WGS) entry which is preliminary data.</text>
</comment>
<dbReference type="SMART" id="SM00028">
    <property type="entry name" value="TPR"/>
    <property type="match status" value="6"/>
</dbReference>
<name>A0AA37H174_9PEZI</name>
<dbReference type="InterPro" id="IPR053137">
    <property type="entry name" value="NLR-like"/>
</dbReference>
<dbReference type="AlphaFoldDB" id="A0AA37H174"/>
<dbReference type="PANTHER" id="PTHR46082:SF6">
    <property type="entry name" value="AAA+ ATPASE DOMAIN-CONTAINING PROTEIN-RELATED"/>
    <property type="match status" value="1"/>
</dbReference>
<feature type="compositionally biased region" description="Acidic residues" evidence="1">
    <location>
        <begin position="19"/>
        <end position="29"/>
    </location>
</feature>